<proteinExistence type="predicted"/>
<evidence type="ECO:0000313" key="3">
    <source>
        <dbReference type="Proteomes" id="UP001219518"/>
    </source>
</evidence>
<protein>
    <submittedName>
        <fullName evidence="2">Low-density lipoprotein receptor-related protein 8</fullName>
    </submittedName>
</protein>
<dbReference type="EMBL" id="JAHWGI010001046">
    <property type="protein sequence ID" value="KAK3921715.1"/>
    <property type="molecule type" value="Genomic_DNA"/>
</dbReference>
<accession>A0AAE1HHZ5</accession>
<comment type="caution">
    <text evidence="2">The sequence shown here is derived from an EMBL/GenBank/DDBJ whole genome shotgun (WGS) entry which is preliminary data.</text>
</comment>
<evidence type="ECO:0000313" key="2">
    <source>
        <dbReference type="EMBL" id="KAK3921715.1"/>
    </source>
</evidence>
<evidence type="ECO:0000256" key="1">
    <source>
        <dbReference type="SAM" id="MobiDB-lite"/>
    </source>
</evidence>
<sequence length="338" mass="37267">MSQCFPLAAACSAVSALALHRMSSSSGLSWRSEALALGPPAPAPPRDRLRLRRDMMEWMPSEMRRAPLVGLRGSDGSRASCASWASSQGCRQQGEEKTFGDELCSRGRACCIENVPRPDIRAPTLMRRAVTRNLSSMSTILALPSTHARYRTFWPVRSCMLMSKGISYSHSLLGSRYEPSTLAGYGCRSSRSITDRWPFMAAAWTGSHSSTVNWRTSSGKRCGTGGQRQGEQQRVGAARRHVDDELRLGPELGEQGAHQGEVARQHRLAHLGVRTTTHRLLGICNRQLREREGDTHLQDYTRPPDIYVTGLQGHAEPITDRAAARGEAVAGSEYMIDY</sequence>
<feature type="region of interest" description="Disordered" evidence="1">
    <location>
        <begin position="215"/>
        <end position="238"/>
    </location>
</feature>
<keyword evidence="3" id="KW-1185">Reference proteome</keyword>
<keyword evidence="2" id="KW-0675">Receptor</keyword>
<dbReference type="AlphaFoldDB" id="A0AAE1HHZ5"/>
<reference evidence="2" key="2">
    <citation type="journal article" date="2023" name="BMC Genomics">
        <title>Pest status, molecular evolution, and epigenetic factors derived from the genome assembly of Frankliniella fusca, a thysanopteran phytovirus vector.</title>
        <authorList>
            <person name="Catto M.A."/>
            <person name="Labadie P.E."/>
            <person name="Jacobson A.L."/>
            <person name="Kennedy G.G."/>
            <person name="Srinivasan R."/>
            <person name="Hunt B.G."/>
        </authorList>
    </citation>
    <scope>NUCLEOTIDE SEQUENCE</scope>
    <source>
        <strain evidence="2">PL_HMW_Pooled</strain>
    </source>
</reference>
<dbReference type="Proteomes" id="UP001219518">
    <property type="component" value="Unassembled WGS sequence"/>
</dbReference>
<keyword evidence="2" id="KW-0449">Lipoprotein</keyword>
<reference evidence="2" key="1">
    <citation type="submission" date="2021-07" db="EMBL/GenBank/DDBJ databases">
        <authorList>
            <person name="Catto M.A."/>
            <person name="Jacobson A."/>
            <person name="Kennedy G."/>
            <person name="Labadie P."/>
            <person name="Hunt B.G."/>
            <person name="Srinivasan R."/>
        </authorList>
    </citation>
    <scope>NUCLEOTIDE SEQUENCE</scope>
    <source>
        <strain evidence="2">PL_HMW_Pooled</strain>
        <tissue evidence="2">Head</tissue>
    </source>
</reference>
<name>A0AAE1HHZ5_9NEOP</name>
<gene>
    <name evidence="2" type="ORF">KUF71_010900</name>
</gene>
<organism evidence="2 3">
    <name type="scientific">Frankliniella fusca</name>
    <dbReference type="NCBI Taxonomy" id="407009"/>
    <lineage>
        <taxon>Eukaryota</taxon>
        <taxon>Metazoa</taxon>
        <taxon>Ecdysozoa</taxon>
        <taxon>Arthropoda</taxon>
        <taxon>Hexapoda</taxon>
        <taxon>Insecta</taxon>
        <taxon>Pterygota</taxon>
        <taxon>Neoptera</taxon>
        <taxon>Paraneoptera</taxon>
        <taxon>Thysanoptera</taxon>
        <taxon>Terebrantia</taxon>
        <taxon>Thripoidea</taxon>
        <taxon>Thripidae</taxon>
        <taxon>Frankliniella</taxon>
    </lineage>
</organism>